<dbReference type="CDD" id="cd02440">
    <property type="entry name" value="AdoMet_MTases"/>
    <property type="match status" value="1"/>
</dbReference>
<dbReference type="Gene3D" id="3.40.50.150">
    <property type="entry name" value="Vaccinia Virus protein VP39"/>
    <property type="match status" value="1"/>
</dbReference>
<dbReference type="InterPro" id="IPR041698">
    <property type="entry name" value="Methyltransf_25"/>
</dbReference>
<evidence type="ECO:0000259" key="1">
    <source>
        <dbReference type="Pfam" id="PF13649"/>
    </source>
</evidence>
<organism evidence="2 3">
    <name type="scientific">Streptomyces luteosporeus</name>
    <dbReference type="NCBI Taxonomy" id="173856"/>
    <lineage>
        <taxon>Bacteria</taxon>
        <taxon>Bacillati</taxon>
        <taxon>Actinomycetota</taxon>
        <taxon>Actinomycetes</taxon>
        <taxon>Kitasatosporales</taxon>
        <taxon>Streptomycetaceae</taxon>
        <taxon>Streptomyces</taxon>
    </lineage>
</organism>
<comment type="caution">
    <text evidence="2">The sequence shown here is derived from an EMBL/GenBank/DDBJ whole genome shotgun (WGS) entry which is preliminary data.</text>
</comment>
<dbReference type="RefSeq" id="WP_344436239.1">
    <property type="nucleotide sequence ID" value="NZ_BAAASL010000012.1"/>
</dbReference>
<keyword evidence="2" id="KW-0808">Transferase</keyword>
<dbReference type="InterPro" id="IPR029063">
    <property type="entry name" value="SAM-dependent_MTases_sf"/>
</dbReference>
<gene>
    <name evidence="2" type="ORF">GCM10010315_34610</name>
</gene>
<dbReference type="GO" id="GO:0032259">
    <property type="term" value="P:methylation"/>
    <property type="evidence" value="ECO:0007669"/>
    <property type="project" value="UniProtKB-KW"/>
</dbReference>
<proteinExistence type="predicted"/>
<dbReference type="EMBL" id="BAAASL010000012">
    <property type="protein sequence ID" value="GAA2718674.1"/>
    <property type="molecule type" value="Genomic_DNA"/>
</dbReference>
<name>A0ABN3TT37_9ACTN</name>
<dbReference type="PANTHER" id="PTHR43591">
    <property type="entry name" value="METHYLTRANSFERASE"/>
    <property type="match status" value="1"/>
</dbReference>
<keyword evidence="3" id="KW-1185">Reference proteome</keyword>
<feature type="domain" description="Methyltransferase" evidence="1">
    <location>
        <begin position="55"/>
        <end position="151"/>
    </location>
</feature>
<keyword evidence="2" id="KW-0489">Methyltransferase</keyword>
<sequence length="284" mass="30472">MESGSPRSTAPDDVAEVAGVYERAAATYDRTGVEFFAPLGRRLVDSARPDPGHHVLDVGCGHGACTLPAAEAVGPQGRVTAIDAAPAMVRRTAELAAARGLHHVVVQSGDAMRPAFPPHSFDLVLAGLVVFLLPDPAAALGRYAHLLRPGGRLAMSSFGPVDPRFLHVTDALPAFLPDGLPDIPGRGQSPFGSKESLARLVAGAGFTGVDIQDVNLDLRFSGPGQWWDWLWQTGGRVVLEAVPPERLPDARAAAYRRMEEVRDEHGELTVRWNVWFTRATSRAR</sequence>
<dbReference type="GO" id="GO:0008168">
    <property type="term" value="F:methyltransferase activity"/>
    <property type="evidence" value="ECO:0007669"/>
    <property type="project" value="UniProtKB-KW"/>
</dbReference>
<evidence type="ECO:0000313" key="2">
    <source>
        <dbReference type="EMBL" id="GAA2718674.1"/>
    </source>
</evidence>
<protein>
    <submittedName>
        <fullName evidence="2">Methyltransferase domain-containing protein</fullName>
    </submittedName>
</protein>
<accession>A0ABN3TT37</accession>
<dbReference type="SUPFAM" id="SSF53335">
    <property type="entry name" value="S-adenosyl-L-methionine-dependent methyltransferases"/>
    <property type="match status" value="1"/>
</dbReference>
<dbReference type="Proteomes" id="UP001500886">
    <property type="component" value="Unassembled WGS sequence"/>
</dbReference>
<evidence type="ECO:0000313" key="3">
    <source>
        <dbReference type="Proteomes" id="UP001500886"/>
    </source>
</evidence>
<dbReference type="Pfam" id="PF13649">
    <property type="entry name" value="Methyltransf_25"/>
    <property type="match status" value="1"/>
</dbReference>
<reference evidence="2 3" key="1">
    <citation type="journal article" date="2019" name="Int. J. Syst. Evol. Microbiol.">
        <title>The Global Catalogue of Microorganisms (GCM) 10K type strain sequencing project: providing services to taxonomists for standard genome sequencing and annotation.</title>
        <authorList>
            <consortium name="The Broad Institute Genomics Platform"/>
            <consortium name="The Broad Institute Genome Sequencing Center for Infectious Disease"/>
            <person name="Wu L."/>
            <person name="Ma J."/>
        </authorList>
    </citation>
    <scope>NUCLEOTIDE SEQUENCE [LARGE SCALE GENOMIC DNA]</scope>
    <source>
        <strain evidence="2 3">JCM 4542</strain>
    </source>
</reference>
<dbReference type="PANTHER" id="PTHR43591:SF81">
    <property type="entry name" value="MAGNESIUM PROTOPORPHYRIN IX METHYLTRANSFERASE, CHLOROPLASTIC-RELATED"/>
    <property type="match status" value="1"/>
</dbReference>